<keyword evidence="1" id="KW-0862">Zinc</keyword>
<evidence type="ECO:0000259" key="3">
    <source>
        <dbReference type="PROSITE" id="PS50089"/>
    </source>
</evidence>
<dbReference type="CDD" id="cd23128">
    <property type="entry name" value="RING-HC_MIP1-like"/>
    <property type="match status" value="1"/>
</dbReference>
<reference evidence="4 5" key="1">
    <citation type="journal article" date="2018" name="PLoS Genet.">
        <title>Population sequencing reveals clonal diversity and ancestral inbreeding in the grapevine cultivar Chardonnay.</title>
        <authorList>
            <person name="Roach M.J."/>
            <person name="Johnson D.L."/>
            <person name="Bohlmann J."/>
            <person name="van Vuuren H.J."/>
            <person name="Jones S.J."/>
            <person name="Pretorius I.S."/>
            <person name="Schmidt S.A."/>
            <person name="Borneman A.R."/>
        </authorList>
    </citation>
    <scope>NUCLEOTIDE SEQUENCE [LARGE SCALE GENOMIC DNA]</scope>
    <source>
        <strain evidence="5">cv. Chardonnay</strain>
        <tissue evidence="4">Leaf</tissue>
    </source>
</reference>
<comment type="caution">
    <text evidence="4">The sequence shown here is derived from an EMBL/GenBank/DDBJ whole genome shotgun (WGS) entry which is preliminary data.</text>
</comment>
<dbReference type="PROSITE" id="PS50089">
    <property type="entry name" value="ZF_RING_2"/>
    <property type="match status" value="1"/>
</dbReference>
<evidence type="ECO:0000256" key="2">
    <source>
        <dbReference type="SAM" id="Coils"/>
    </source>
</evidence>
<keyword evidence="2" id="KW-0175">Coiled coil</keyword>
<dbReference type="Proteomes" id="UP000288805">
    <property type="component" value="Unassembled WGS sequence"/>
</dbReference>
<evidence type="ECO:0000313" key="4">
    <source>
        <dbReference type="EMBL" id="RVW49971.1"/>
    </source>
</evidence>
<feature type="domain" description="RING-type" evidence="3">
    <location>
        <begin position="278"/>
        <end position="318"/>
    </location>
</feature>
<evidence type="ECO:0000256" key="1">
    <source>
        <dbReference type="PROSITE-ProRule" id="PRU00175"/>
    </source>
</evidence>
<keyword evidence="1" id="KW-0479">Metal-binding</keyword>
<dbReference type="AlphaFoldDB" id="A0A438EQG7"/>
<feature type="coiled-coil region" evidence="2">
    <location>
        <begin position="177"/>
        <end position="233"/>
    </location>
</feature>
<gene>
    <name evidence="4" type="primary">MIP1_0</name>
    <name evidence="4" type="ORF">CK203_091805</name>
</gene>
<keyword evidence="1" id="KW-0863">Zinc-finger</keyword>
<dbReference type="InterPro" id="IPR046934">
    <property type="entry name" value="PIR2-like"/>
</dbReference>
<dbReference type="SUPFAM" id="SSF57850">
    <property type="entry name" value="RING/U-box"/>
    <property type="match status" value="1"/>
</dbReference>
<dbReference type="PANTHER" id="PTHR46405:SF3">
    <property type="entry name" value="RING_U-BOX SUPERFAMILY PROTEIN"/>
    <property type="match status" value="1"/>
</dbReference>
<dbReference type="SMART" id="SM00184">
    <property type="entry name" value="RING"/>
    <property type="match status" value="1"/>
</dbReference>
<dbReference type="InterPro" id="IPR013083">
    <property type="entry name" value="Znf_RING/FYVE/PHD"/>
</dbReference>
<sequence>MTSQIGESYLSQGLSHDRLRRKGGLGVRRLHSLNKALLCKWNWRFTSEREAFWRQIICGKYREVEGDWCSNEARGGYGVGLWKAIRKLPLNDCEILLVECFLARLQDKVVLEGKENKFPASVMWNAWVPPKVSFFASEATWGKALTLDQLQRRGGLWLIDVKWRQDLKAKELAFVQVEEERRAKEAAEANNKRKLEALRLKIEIDFQRHKDDLQRLEQELSRLKVSAQSTELVHPLNTLPNRDCEGAKPQGETIARLLHELDKLEDSSEKGVNSDRECIICLKDEVSVVFLPCAHEVLCANCNEDYGKKGKATCPSCRAPIEQRIRTFGASS</sequence>
<accession>A0A438EQG7</accession>
<dbReference type="InterPro" id="IPR001841">
    <property type="entry name" value="Znf_RING"/>
</dbReference>
<name>A0A438EQG7_VITVI</name>
<dbReference type="GO" id="GO:0008270">
    <property type="term" value="F:zinc ion binding"/>
    <property type="evidence" value="ECO:0007669"/>
    <property type="project" value="UniProtKB-KW"/>
</dbReference>
<proteinExistence type="predicted"/>
<dbReference type="PANTHER" id="PTHR46405">
    <property type="entry name" value="OS05G0141500 PROTEIN"/>
    <property type="match status" value="1"/>
</dbReference>
<protein>
    <submittedName>
        <fullName evidence="4">MND1-interacting protein 1</fullName>
    </submittedName>
</protein>
<dbReference type="Pfam" id="PF13920">
    <property type="entry name" value="zf-C3HC4_3"/>
    <property type="match status" value="1"/>
</dbReference>
<dbReference type="EMBL" id="QGNW01001216">
    <property type="protein sequence ID" value="RVW49971.1"/>
    <property type="molecule type" value="Genomic_DNA"/>
</dbReference>
<evidence type="ECO:0000313" key="5">
    <source>
        <dbReference type="Proteomes" id="UP000288805"/>
    </source>
</evidence>
<organism evidence="4 5">
    <name type="scientific">Vitis vinifera</name>
    <name type="common">Grape</name>
    <dbReference type="NCBI Taxonomy" id="29760"/>
    <lineage>
        <taxon>Eukaryota</taxon>
        <taxon>Viridiplantae</taxon>
        <taxon>Streptophyta</taxon>
        <taxon>Embryophyta</taxon>
        <taxon>Tracheophyta</taxon>
        <taxon>Spermatophyta</taxon>
        <taxon>Magnoliopsida</taxon>
        <taxon>eudicotyledons</taxon>
        <taxon>Gunneridae</taxon>
        <taxon>Pentapetalae</taxon>
        <taxon>rosids</taxon>
        <taxon>Vitales</taxon>
        <taxon>Vitaceae</taxon>
        <taxon>Viteae</taxon>
        <taxon>Vitis</taxon>
    </lineage>
</organism>
<dbReference type="Gene3D" id="3.30.40.10">
    <property type="entry name" value="Zinc/RING finger domain, C3HC4 (zinc finger)"/>
    <property type="match status" value="1"/>
</dbReference>